<proteinExistence type="predicted"/>
<sequence length="78" mass="8597">MHKLAPASLYRLRTLAQTGPRFYQVSAYMRRMEVLGLIAATGRTDPATDSAEYRITDAGTAELATRYGSSSTKPRDDV</sequence>
<evidence type="ECO:0000313" key="1">
    <source>
        <dbReference type="EMBL" id="QGY04591.1"/>
    </source>
</evidence>
<dbReference type="EMBL" id="CP043538">
    <property type="protein sequence ID" value="QGY04591.1"/>
    <property type="molecule type" value="Genomic_DNA"/>
</dbReference>
<protein>
    <submittedName>
        <fullName evidence="1">Uncharacterized protein</fullName>
    </submittedName>
</protein>
<dbReference type="RefSeq" id="WP_010686056.1">
    <property type="nucleotide sequence ID" value="NZ_CP043538.1"/>
</dbReference>
<reference evidence="1 2" key="1">
    <citation type="journal article" date="2012" name="Genet. Mol. Biol.">
        <title>Analysis of 16S rRNA and mxaF genes revealing insights into Methylobacterium niche-specific plant association.</title>
        <authorList>
            <person name="Dourado M.N."/>
            <person name="Andreote F.D."/>
            <person name="Dini-Andreote F."/>
            <person name="Conti R."/>
            <person name="Araujo J.M."/>
            <person name="Araujo W.L."/>
        </authorList>
    </citation>
    <scope>NUCLEOTIDE SEQUENCE [LARGE SCALE GENOMIC DNA]</scope>
    <source>
        <strain evidence="1 2">SR1.6/6</strain>
    </source>
</reference>
<name>A0A6B9FPR4_9HYPH</name>
<dbReference type="AlphaFoldDB" id="A0A6B9FPR4"/>
<dbReference type="KEGG" id="mmes:MMSR116_23785"/>
<gene>
    <name evidence="1" type="ORF">MMSR116_23785</name>
</gene>
<reference evidence="1 2" key="2">
    <citation type="journal article" date="2013" name="Genome Announc.">
        <title>Draft Genome Sequence of Methylobacterium mesophilicum Strain SR1.6/6, Isolated from Citrus sinensis.</title>
        <authorList>
            <person name="Marinho Almeida D."/>
            <person name="Dini-Andreote F."/>
            <person name="Camargo Neves A.A."/>
            <person name="Juca Ramos R.T."/>
            <person name="Andreote F.D."/>
            <person name="Carneiro A.R."/>
            <person name="Oliveira de Souza Lima A."/>
            <person name="Caracciolo Gomes de Sa P.H."/>
            <person name="Ribeiro Barbosa M.S."/>
            <person name="Araujo W.L."/>
            <person name="Silva A."/>
        </authorList>
    </citation>
    <scope>NUCLEOTIDE SEQUENCE [LARGE SCALE GENOMIC DNA]</scope>
    <source>
        <strain evidence="1 2">SR1.6/6</strain>
    </source>
</reference>
<dbReference type="Proteomes" id="UP000012488">
    <property type="component" value="Chromosome"/>
</dbReference>
<accession>A0A6B9FPR4</accession>
<dbReference type="OrthoDB" id="7999068at2"/>
<evidence type="ECO:0000313" key="2">
    <source>
        <dbReference type="Proteomes" id="UP000012488"/>
    </source>
</evidence>
<organism evidence="1 2">
    <name type="scientific">Methylobacterium mesophilicum SR1.6/6</name>
    <dbReference type="NCBI Taxonomy" id="908290"/>
    <lineage>
        <taxon>Bacteria</taxon>
        <taxon>Pseudomonadati</taxon>
        <taxon>Pseudomonadota</taxon>
        <taxon>Alphaproteobacteria</taxon>
        <taxon>Hyphomicrobiales</taxon>
        <taxon>Methylobacteriaceae</taxon>
        <taxon>Methylobacterium</taxon>
    </lineage>
</organism>